<comment type="caution">
    <text evidence="15">The sequence shown here is derived from an EMBL/GenBank/DDBJ whole genome shotgun (WGS) entry which is preliminary data.</text>
</comment>
<keyword evidence="5" id="KW-0645">Protease</keyword>
<comment type="subcellular location">
    <subcellularLocation>
        <location evidence="1">Plastid</location>
        <location evidence="1">Chloroplast membrane</location>
        <topology evidence="1">Multi-pass membrane protein</topology>
    </subcellularLocation>
</comment>
<dbReference type="Pfam" id="PF02163">
    <property type="entry name" value="Peptidase_M50"/>
    <property type="match status" value="1"/>
</dbReference>
<dbReference type="Proteomes" id="UP001177140">
    <property type="component" value="Unassembled WGS sequence"/>
</dbReference>
<evidence type="ECO:0000256" key="3">
    <source>
        <dbReference type="ARBA" id="ARBA00022528"/>
    </source>
</evidence>
<keyword evidence="9 13" id="KW-1133">Transmembrane helix</keyword>
<keyword evidence="16" id="KW-1185">Reference proteome</keyword>
<dbReference type="InterPro" id="IPR008915">
    <property type="entry name" value="Peptidase_M50"/>
</dbReference>
<evidence type="ECO:0000256" key="1">
    <source>
        <dbReference type="ARBA" id="ARBA00004508"/>
    </source>
</evidence>
<evidence type="ECO:0000256" key="9">
    <source>
        <dbReference type="ARBA" id="ARBA00022989"/>
    </source>
</evidence>
<proteinExistence type="inferred from homology"/>
<evidence type="ECO:0000256" key="7">
    <source>
        <dbReference type="ARBA" id="ARBA00022801"/>
    </source>
</evidence>
<reference evidence="15" key="1">
    <citation type="submission" date="2022-03" db="EMBL/GenBank/DDBJ databases">
        <title>A functionally conserved STORR gene fusion in Papaver species that diverged 16.8 million years ago.</title>
        <authorList>
            <person name="Catania T."/>
        </authorList>
    </citation>
    <scope>NUCLEOTIDE SEQUENCE</scope>
    <source>
        <strain evidence="15">S-191538</strain>
    </source>
</reference>
<evidence type="ECO:0000313" key="15">
    <source>
        <dbReference type="EMBL" id="MCL7030389.1"/>
    </source>
</evidence>
<organism evidence="15 16">
    <name type="scientific">Papaver nudicaule</name>
    <name type="common">Iceland poppy</name>
    <dbReference type="NCBI Taxonomy" id="74823"/>
    <lineage>
        <taxon>Eukaryota</taxon>
        <taxon>Viridiplantae</taxon>
        <taxon>Streptophyta</taxon>
        <taxon>Embryophyta</taxon>
        <taxon>Tracheophyta</taxon>
        <taxon>Spermatophyta</taxon>
        <taxon>Magnoliopsida</taxon>
        <taxon>Ranunculales</taxon>
        <taxon>Papaveraceae</taxon>
        <taxon>Papaveroideae</taxon>
        <taxon>Papaver</taxon>
    </lineage>
</organism>
<evidence type="ECO:0000256" key="13">
    <source>
        <dbReference type="SAM" id="Phobius"/>
    </source>
</evidence>
<evidence type="ECO:0000256" key="10">
    <source>
        <dbReference type="ARBA" id="ARBA00023049"/>
    </source>
</evidence>
<protein>
    <recommendedName>
        <fullName evidence="14">Peptidase M50 domain-containing protein</fullName>
    </recommendedName>
</protein>
<keyword evidence="10" id="KW-0482">Metalloprotease</keyword>
<name>A0AA41S6K2_PAPNU</name>
<evidence type="ECO:0000256" key="6">
    <source>
        <dbReference type="ARBA" id="ARBA00022692"/>
    </source>
</evidence>
<dbReference type="PANTHER" id="PTHR31412:SF5">
    <property type="entry name" value="ZINC METALLOPROTEASE EGY2, CHLOROPLASTIC-RELATED"/>
    <property type="match status" value="1"/>
</dbReference>
<comment type="similarity">
    <text evidence="2">Belongs to the peptidase M50B family.</text>
</comment>
<evidence type="ECO:0000313" key="16">
    <source>
        <dbReference type="Proteomes" id="UP001177140"/>
    </source>
</evidence>
<keyword evidence="7" id="KW-0378">Hydrolase</keyword>
<feature type="transmembrane region" description="Helical" evidence="13">
    <location>
        <begin position="567"/>
        <end position="587"/>
    </location>
</feature>
<dbReference type="CDD" id="cd06160">
    <property type="entry name" value="S2P-M50_like_2"/>
    <property type="match status" value="1"/>
</dbReference>
<evidence type="ECO:0000256" key="5">
    <source>
        <dbReference type="ARBA" id="ARBA00022670"/>
    </source>
</evidence>
<evidence type="ECO:0000256" key="4">
    <source>
        <dbReference type="ARBA" id="ARBA00022640"/>
    </source>
</evidence>
<evidence type="ECO:0000256" key="11">
    <source>
        <dbReference type="ARBA" id="ARBA00023136"/>
    </source>
</evidence>
<feature type="transmembrane region" description="Helical" evidence="13">
    <location>
        <begin position="520"/>
        <end position="547"/>
    </location>
</feature>
<evidence type="ECO:0000259" key="14">
    <source>
        <dbReference type="Pfam" id="PF02163"/>
    </source>
</evidence>
<keyword evidence="11 13" id="KW-0472">Membrane</keyword>
<evidence type="ECO:0000256" key="2">
    <source>
        <dbReference type="ARBA" id="ARBA00007931"/>
    </source>
</evidence>
<evidence type="ECO:0000256" key="8">
    <source>
        <dbReference type="ARBA" id="ARBA00022946"/>
    </source>
</evidence>
<gene>
    <name evidence="15" type="ORF">MKW94_019328</name>
</gene>
<dbReference type="GO" id="GO:0006508">
    <property type="term" value="P:proteolysis"/>
    <property type="evidence" value="ECO:0007669"/>
    <property type="project" value="UniProtKB-KW"/>
</dbReference>
<dbReference type="GO" id="GO:0008237">
    <property type="term" value="F:metallopeptidase activity"/>
    <property type="evidence" value="ECO:0007669"/>
    <property type="project" value="UniProtKB-KW"/>
</dbReference>
<accession>A0AA41S6K2</accession>
<feature type="transmembrane region" description="Helical" evidence="13">
    <location>
        <begin position="412"/>
        <end position="437"/>
    </location>
</feature>
<feature type="domain" description="Peptidase M50" evidence="14">
    <location>
        <begin position="358"/>
        <end position="518"/>
    </location>
</feature>
<dbReference type="PANTHER" id="PTHR31412">
    <property type="entry name" value="ZINC METALLOPROTEASE EGY1"/>
    <property type="match status" value="1"/>
</dbReference>
<dbReference type="EMBL" id="JAJJMA010100864">
    <property type="protein sequence ID" value="MCL7030389.1"/>
    <property type="molecule type" value="Genomic_DNA"/>
</dbReference>
<dbReference type="GO" id="GO:0031969">
    <property type="term" value="C:chloroplast membrane"/>
    <property type="evidence" value="ECO:0007669"/>
    <property type="project" value="UniProtKB-SubCell"/>
</dbReference>
<keyword evidence="6 13" id="KW-0812">Transmembrane</keyword>
<evidence type="ECO:0000256" key="12">
    <source>
        <dbReference type="SAM" id="MobiDB-lite"/>
    </source>
</evidence>
<sequence>MNYPATLRENFSCILKCSSSTNLPLHPFTASLIVVRGKCIPRSNLQITSGSRFLLQHKRGVVVCRVSETESEPESNDAKEKEILEDGNVAPSTEFDAQNNGQLNSQPIVTDQNKEDSTMASMRALEKLAVSKDGELKSPGSTEIKEDSTMATMIALQKLTGSNDVKLKSPGSSEEGDNLEVATGSPLPGQKEGDNVKVATGSPFPGLKNQMSLEQLREAYRIPKETIDILKDQVFGFDTFYVTSYEPYETGLLFKGNLRGTAAKSFERIKTRLEDKFGDEYKLFLLINPEDDAPVAVVVPKRTLQPEKTVVPEWVAAGAFGLVTVSTLLLRNVPELQTNLLSVFDNVDLLRGGLSGAFVTACILGAHEVGHILVARSAGIKLGVPYFIPSWQIGSFGAITRIKNIVSNREDLLKFAAAGPVAGFSLGFALLLLGFFLPPSDGIGLVVDGNVFHESFLVGGIAKLLLGDVLKEGTPISVNPLVIWAWAGLLINAINSIPGGELDGGRISMALWGRKASNRLTGVSIALLGLSSLFNDVSFYWVLLIFFLQRGPIAPLSDELSDPDNKFIGLGVTVLTLGLLVLLPYPFPFTTEDAVMGLRSTIESLGG</sequence>
<keyword evidence="4" id="KW-0934">Plastid</keyword>
<feature type="region of interest" description="Disordered" evidence="12">
    <location>
        <begin position="163"/>
        <end position="193"/>
    </location>
</feature>
<dbReference type="AlphaFoldDB" id="A0AA41S6K2"/>
<keyword evidence="3" id="KW-0150">Chloroplast</keyword>
<keyword evidence="8" id="KW-0809">Transit peptide</keyword>
<dbReference type="InterPro" id="IPR044838">
    <property type="entry name" value="EGY1-like"/>
</dbReference>